<evidence type="ECO:0000313" key="2">
    <source>
        <dbReference type="EMBL" id="TDG73868.1"/>
    </source>
</evidence>
<reference evidence="2" key="2">
    <citation type="submission" date="2019-02" db="EMBL/GenBank/DDBJ databases">
        <authorList>
            <person name="Buron G."/>
            <person name="Chaylann A."/>
            <person name="Dolejs I."/>
            <person name="Forster J."/>
            <person name="Miks M.H."/>
        </authorList>
    </citation>
    <scope>NUCLEOTIDE SEQUENCE</scope>
    <source>
        <strain evidence="2">ATCC 29644</strain>
    </source>
</reference>
<reference evidence="2 3" key="1">
    <citation type="journal article" date="2019" name="Appl. Microbiol. Biotechnol.">
        <title>Uncovering carbohydrate metabolism through a genotype-phenotype association study of 56 lactic acid bacteria genomes.</title>
        <authorList>
            <person name="Buron-Moles G."/>
            <person name="Chailyan A."/>
            <person name="Dolejs I."/>
            <person name="Forster J."/>
            <person name="Miks M.H."/>
        </authorList>
    </citation>
    <scope>NUCLEOTIDE SEQUENCE [LARGE SCALE GENOMIC DNA]</scope>
    <source>
        <strain evidence="2 3">ATCC 29644</strain>
    </source>
</reference>
<dbReference type="OrthoDB" id="2303885at2"/>
<evidence type="ECO:0000313" key="1">
    <source>
        <dbReference type="EMBL" id="HJF86941.1"/>
    </source>
</evidence>
<evidence type="ECO:0000313" key="3">
    <source>
        <dbReference type="Proteomes" id="UP000295257"/>
    </source>
</evidence>
<reference evidence="1" key="3">
    <citation type="journal article" date="2021" name="PeerJ">
        <title>Extensive microbial diversity within the chicken gut microbiome revealed by metagenomics and culture.</title>
        <authorList>
            <person name="Gilroy R."/>
            <person name="Ravi A."/>
            <person name="Getino M."/>
            <person name="Pursley I."/>
            <person name="Horton D.L."/>
            <person name="Alikhan N.F."/>
            <person name="Baker D."/>
            <person name="Gharbi K."/>
            <person name="Hall N."/>
            <person name="Watson M."/>
            <person name="Adriaenssens E.M."/>
            <person name="Foster-Nyarko E."/>
            <person name="Jarju S."/>
            <person name="Secka A."/>
            <person name="Antonio M."/>
            <person name="Oren A."/>
            <person name="Chaudhuri R.R."/>
            <person name="La Ragione R."/>
            <person name="Hildebrand F."/>
            <person name="Pallen M.J."/>
        </authorList>
    </citation>
    <scope>NUCLEOTIDE SEQUENCE</scope>
    <source>
        <strain evidence="1">7886</strain>
    </source>
</reference>
<comment type="caution">
    <text evidence="2">The sequence shown here is derived from an EMBL/GenBank/DDBJ whole genome shotgun (WGS) entry which is preliminary data.</text>
</comment>
<accession>A0A4V6PJL0</accession>
<proteinExistence type="predicted"/>
<reference evidence="1" key="4">
    <citation type="submission" date="2021-09" db="EMBL/GenBank/DDBJ databases">
        <authorList>
            <person name="Gilroy R."/>
        </authorList>
    </citation>
    <scope>NUCLEOTIDE SEQUENCE</scope>
    <source>
        <strain evidence="1">7886</strain>
    </source>
</reference>
<dbReference type="RefSeq" id="WP_010020793.1">
    <property type="nucleotide sequence ID" value="NZ_BHYW01000022.1"/>
</dbReference>
<protein>
    <recommendedName>
        <fullName evidence="4">AbrB family transcriptional regulator</fullName>
    </recommendedName>
</protein>
<dbReference type="Proteomes" id="UP000295257">
    <property type="component" value="Unassembled WGS sequence"/>
</dbReference>
<dbReference type="Proteomes" id="UP000747013">
    <property type="component" value="Unassembled WGS sequence"/>
</dbReference>
<keyword evidence="3" id="KW-1185">Reference proteome</keyword>
<organism evidence="2 3">
    <name type="scientific">Companilactobacillus farciminis</name>
    <dbReference type="NCBI Taxonomy" id="1612"/>
    <lineage>
        <taxon>Bacteria</taxon>
        <taxon>Bacillati</taxon>
        <taxon>Bacillota</taxon>
        <taxon>Bacilli</taxon>
        <taxon>Lactobacillales</taxon>
        <taxon>Lactobacillaceae</taxon>
        <taxon>Companilactobacillus</taxon>
    </lineage>
</organism>
<gene>
    <name evidence="2" type="ORF">C5L30_001360</name>
    <name evidence="1" type="ORF">K8V88_05835</name>
</gene>
<sequence length="83" mass="9489">MSKEIVLRKSGNSLIFTAPADLNKNVGRKYSVTQKDDGSVLYTPVKHINRFHTSEFQNYDYQSDLKDDPEIAEVKPLGKEKPF</sequence>
<dbReference type="AlphaFoldDB" id="A0A4V6PJL0"/>
<dbReference type="EMBL" id="DYWC01000127">
    <property type="protein sequence ID" value="HJF86941.1"/>
    <property type="molecule type" value="Genomic_DNA"/>
</dbReference>
<name>A0A4V6PJL0_9LACO</name>
<dbReference type="EMBL" id="PUFN01000007">
    <property type="protein sequence ID" value="TDG73868.1"/>
    <property type="molecule type" value="Genomic_DNA"/>
</dbReference>
<evidence type="ECO:0008006" key="4">
    <source>
        <dbReference type="Google" id="ProtNLM"/>
    </source>
</evidence>